<evidence type="ECO:0000313" key="7">
    <source>
        <dbReference type="EMBL" id="VDL66872.1"/>
    </source>
</evidence>
<dbReference type="Gene3D" id="3.40.50.300">
    <property type="entry name" value="P-loop containing nucleotide triphosphate hydrolases"/>
    <property type="match status" value="1"/>
</dbReference>
<dbReference type="AlphaFoldDB" id="A0A0N4XL80"/>
<gene>
    <name evidence="7" type="ORF">NBR_LOCUS3283</name>
</gene>
<dbReference type="Pfam" id="PF00025">
    <property type="entry name" value="Arf"/>
    <property type="match status" value="1"/>
</dbReference>
<dbReference type="SMART" id="SM00178">
    <property type="entry name" value="SAR"/>
    <property type="match status" value="1"/>
</dbReference>
<dbReference type="InterPro" id="IPR027417">
    <property type="entry name" value="P-loop_NTPase"/>
</dbReference>
<dbReference type="Proteomes" id="UP000271162">
    <property type="component" value="Unassembled WGS sequence"/>
</dbReference>
<dbReference type="PROSITE" id="PS51417">
    <property type="entry name" value="ARF"/>
    <property type="match status" value="1"/>
</dbReference>
<evidence type="ECO:0000313" key="8">
    <source>
        <dbReference type="Proteomes" id="UP000271162"/>
    </source>
</evidence>
<dbReference type="PRINTS" id="PR00328">
    <property type="entry name" value="SAR1GTPBP"/>
</dbReference>
<dbReference type="WBParaSite" id="NBR_0000328201-mRNA-1">
    <property type="protein sequence ID" value="NBR_0000328201-mRNA-1"/>
    <property type="gene ID" value="NBR_0000328201"/>
</dbReference>
<keyword evidence="4 5" id="KW-0342">GTP-binding</keyword>
<accession>A0A0N4XL80</accession>
<dbReference type="GO" id="GO:0046872">
    <property type="term" value="F:metal ion binding"/>
    <property type="evidence" value="ECO:0007669"/>
    <property type="project" value="UniProtKB-KW"/>
</dbReference>
<feature type="binding site" evidence="6">
    <location>
        <position position="48"/>
    </location>
    <ligand>
        <name>Mg(2+)</name>
        <dbReference type="ChEBI" id="CHEBI:18420"/>
    </ligand>
</feature>
<dbReference type="SUPFAM" id="SSF52540">
    <property type="entry name" value="P-loop containing nucleoside triphosphate hydrolases"/>
    <property type="match status" value="1"/>
</dbReference>
<evidence type="ECO:0000313" key="9">
    <source>
        <dbReference type="WBParaSite" id="NBR_0000328201-mRNA-1"/>
    </source>
</evidence>
<dbReference type="GO" id="GO:0003924">
    <property type="term" value="F:GTPase activity"/>
    <property type="evidence" value="ECO:0007669"/>
    <property type="project" value="InterPro"/>
</dbReference>
<evidence type="ECO:0000256" key="5">
    <source>
        <dbReference type="PIRSR" id="PIRSR606689-1"/>
    </source>
</evidence>
<evidence type="ECO:0000256" key="1">
    <source>
        <dbReference type="ARBA" id="ARBA00010290"/>
    </source>
</evidence>
<feature type="binding site" evidence="5">
    <location>
        <position position="70"/>
    </location>
    <ligand>
        <name>GTP</name>
        <dbReference type="ChEBI" id="CHEBI:37565"/>
    </ligand>
</feature>
<dbReference type="OMA" id="QWMQSRT"/>
<name>A0A0N4XL80_NIPBR</name>
<dbReference type="STRING" id="27835.A0A0N4XL80"/>
<organism evidence="9">
    <name type="scientific">Nippostrongylus brasiliensis</name>
    <name type="common">Rat hookworm</name>
    <dbReference type="NCBI Taxonomy" id="27835"/>
    <lineage>
        <taxon>Eukaryota</taxon>
        <taxon>Metazoa</taxon>
        <taxon>Ecdysozoa</taxon>
        <taxon>Nematoda</taxon>
        <taxon>Chromadorea</taxon>
        <taxon>Rhabditida</taxon>
        <taxon>Rhabditina</taxon>
        <taxon>Rhabditomorpha</taxon>
        <taxon>Strongyloidea</taxon>
        <taxon>Heligmosomidae</taxon>
        <taxon>Nippostrongylus</taxon>
    </lineage>
</organism>
<dbReference type="InterPro" id="IPR006689">
    <property type="entry name" value="Small_GTPase_ARF/SAR"/>
</dbReference>
<evidence type="ECO:0000256" key="3">
    <source>
        <dbReference type="ARBA" id="ARBA00022741"/>
    </source>
</evidence>
<evidence type="ECO:0000256" key="4">
    <source>
        <dbReference type="ARBA" id="ARBA00023134"/>
    </source>
</evidence>
<dbReference type="EMBL" id="UYSL01004761">
    <property type="protein sequence ID" value="VDL66872.1"/>
    <property type="molecule type" value="Genomic_DNA"/>
</dbReference>
<keyword evidence="3 5" id="KW-0547">Nucleotide-binding</keyword>
<dbReference type="SMART" id="SM00177">
    <property type="entry name" value="ARF"/>
    <property type="match status" value="1"/>
</dbReference>
<evidence type="ECO:0000256" key="2">
    <source>
        <dbReference type="ARBA" id="ARBA00019766"/>
    </source>
</evidence>
<dbReference type="GO" id="GO:0005525">
    <property type="term" value="F:GTP binding"/>
    <property type="evidence" value="ECO:0007669"/>
    <property type="project" value="UniProtKB-KW"/>
</dbReference>
<dbReference type="InterPro" id="IPR024156">
    <property type="entry name" value="Small_GTPase_ARF"/>
</dbReference>
<proteinExistence type="inferred from homology"/>
<reference evidence="7 8" key="2">
    <citation type="submission" date="2018-11" db="EMBL/GenBank/DDBJ databases">
        <authorList>
            <consortium name="Pathogen Informatics"/>
        </authorList>
    </citation>
    <scope>NUCLEOTIDE SEQUENCE [LARGE SCALE GENOMIC DNA]</scope>
</reference>
<comment type="similarity">
    <text evidence="1">Belongs to the small GTPase superfamily. Arf family.</text>
</comment>
<keyword evidence="6" id="KW-0479">Metal-binding</keyword>
<dbReference type="PANTHER" id="PTHR11711">
    <property type="entry name" value="ADP RIBOSYLATION FACTOR-RELATED"/>
    <property type="match status" value="1"/>
</dbReference>
<keyword evidence="6" id="KW-0460">Magnesium</keyword>
<reference evidence="9" key="1">
    <citation type="submission" date="2017-02" db="UniProtKB">
        <authorList>
            <consortium name="WormBaseParasite"/>
        </authorList>
    </citation>
    <scope>IDENTIFICATION</scope>
</reference>
<keyword evidence="8" id="KW-1185">Reference proteome</keyword>
<protein>
    <recommendedName>
        <fullName evidence="2">ADP-ribosylation factor-like protein 6</fullName>
    </recommendedName>
</protein>
<sequence>MQGLELQLRALVVKCRGIFSKTLELREAKAFEAVYFRVTGDVVDTKPTIGSNVEEVSYRNLRLVMWDIGGQESLRSSWSSYYSHTDVMVVVVDSTDAARLPLLKQLLYEMLEHEDLAKASLLVLANKQDKTGAMSAAETSSNLGLLPMKNRKWQIHGCSAIKGEGLNTALDWIAHNIS</sequence>
<evidence type="ECO:0000256" key="6">
    <source>
        <dbReference type="PIRSR" id="PIRSR606689-2"/>
    </source>
</evidence>
<dbReference type="FunFam" id="3.40.50.300:FF:001166">
    <property type="entry name" value="ADP-ribosylation factor D"/>
    <property type="match status" value="1"/>
</dbReference>
<feature type="binding site" evidence="5">
    <location>
        <begin position="126"/>
        <end position="129"/>
    </location>
    <ligand>
        <name>GTP</name>
        <dbReference type="ChEBI" id="CHEBI:37565"/>
    </ligand>
</feature>